<organism evidence="2 3">
    <name type="scientific">Pedobacter quisquiliarum</name>
    <dbReference type="NCBI Taxonomy" id="1834438"/>
    <lineage>
        <taxon>Bacteria</taxon>
        <taxon>Pseudomonadati</taxon>
        <taxon>Bacteroidota</taxon>
        <taxon>Sphingobacteriia</taxon>
        <taxon>Sphingobacteriales</taxon>
        <taxon>Sphingobacteriaceae</taxon>
        <taxon>Pedobacter</taxon>
    </lineage>
</organism>
<evidence type="ECO:0000313" key="3">
    <source>
        <dbReference type="Proteomes" id="UP000651668"/>
    </source>
</evidence>
<keyword evidence="1" id="KW-0472">Membrane</keyword>
<reference evidence="2" key="1">
    <citation type="journal article" date="2014" name="Int. J. Syst. Evol. Microbiol.">
        <title>Complete genome sequence of Corynebacterium casei LMG S-19264T (=DSM 44701T), isolated from a smear-ripened cheese.</title>
        <authorList>
            <consortium name="US DOE Joint Genome Institute (JGI-PGF)"/>
            <person name="Walter F."/>
            <person name="Albersmeier A."/>
            <person name="Kalinowski J."/>
            <person name="Ruckert C."/>
        </authorList>
    </citation>
    <scope>NUCLEOTIDE SEQUENCE</scope>
    <source>
        <strain evidence="2">CGMCC 1.15343</strain>
    </source>
</reference>
<evidence type="ECO:0000256" key="1">
    <source>
        <dbReference type="SAM" id="Phobius"/>
    </source>
</evidence>
<proteinExistence type="predicted"/>
<dbReference type="Proteomes" id="UP000651668">
    <property type="component" value="Unassembled WGS sequence"/>
</dbReference>
<name>A0A916U2T2_9SPHI</name>
<dbReference type="AlphaFoldDB" id="A0A916U2T2"/>
<keyword evidence="3" id="KW-1185">Reference proteome</keyword>
<sequence>MSKKIEDFIRGNKAAFDTEVPGDHLWSKMEQRLNSAAEASIKADGTLNEADVPLKEVERLNKVGHLNKGEQQFNKAAQRQPKSWWWIGIAASLLVVLGIGYMYNQKVQPGNALAQVNPHQAKKQVRFSSMIAQKADSLEVYAAENPELYQKFASDLERIQADYDLLKTDLVKSPNQEFVIRAMEKNLELQLQVVSQQLQIINQVRQVNKDSQL</sequence>
<accession>A0A916U2T2</accession>
<feature type="transmembrane region" description="Helical" evidence="1">
    <location>
        <begin position="84"/>
        <end position="103"/>
    </location>
</feature>
<keyword evidence="1" id="KW-1133">Transmembrane helix</keyword>
<dbReference type="RefSeq" id="WP_188625535.1">
    <property type="nucleotide sequence ID" value="NZ_BMIL01000002.1"/>
</dbReference>
<comment type="caution">
    <text evidence="2">The sequence shown here is derived from an EMBL/GenBank/DDBJ whole genome shotgun (WGS) entry which is preliminary data.</text>
</comment>
<keyword evidence="1" id="KW-0812">Transmembrane</keyword>
<evidence type="ECO:0008006" key="4">
    <source>
        <dbReference type="Google" id="ProtNLM"/>
    </source>
</evidence>
<evidence type="ECO:0000313" key="2">
    <source>
        <dbReference type="EMBL" id="GGC56728.1"/>
    </source>
</evidence>
<gene>
    <name evidence="2" type="ORF">GCM10011387_07870</name>
</gene>
<reference evidence="2" key="2">
    <citation type="submission" date="2020-09" db="EMBL/GenBank/DDBJ databases">
        <authorList>
            <person name="Sun Q."/>
            <person name="Zhou Y."/>
        </authorList>
    </citation>
    <scope>NUCLEOTIDE SEQUENCE</scope>
    <source>
        <strain evidence="2">CGMCC 1.15343</strain>
    </source>
</reference>
<dbReference type="EMBL" id="BMIL01000002">
    <property type="protein sequence ID" value="GGC56728.1"/>
    <property type="molecule type" value="Genomic_DNA"/>
</dbReference>
<protein>
    <recommendedName>
        <fullName evidence="4">Anti-sigma factor</fullName>
    </recommendedName>
</protein>